<dbReference type="Proteomes" id="UP000767446">
    <property type="component" value="Unassembled WGS sequence"/>
</dbReference>
<comment type="caution">
    <text evidence="1">The sequence shown here is derived from an EMBL/GenBank/DDBJ whole genome shotgun (WGS) entry which is preliminary data.</text>
</comment>
<accession>A0A941JSM4</accession>
<dbReference type="PANTHER" id="PTHR34796:SF1">
    <property type="entry name" value="EXPRESSED PROTEIN"/>
    <property type="match status" value="1"/>
</dbReference>
<name>A0A941JSM4_9CHRO</name>
<evidence type="ECO:0000313" key="2">
    <source>
        <dbReference type="Proteomes" id="UP000767446"/>
    </source>
</evidence>
<reference evidence="1" key="1">
    <citation type="submission" date="2021-02" db="EMBL/GenBank/DDBJ databases">
        <title>Metagenome analyses of Stigonema ocellatum DSM 106950, Chlorogloea purpurea SAG 13.99 and Gomphosphaeria aponina DSM 107014.</title>
        <authorList>
            <person name="Marter P."/>
            <person name="Huang S."/>
        </authorList>
    </citation>
    <scope>NUCLEOTIDE SEQUENCE</scope>
    <source>
        <strain evidence="1">JP213</strain>
    </source>
</reference>
<dbReference type="Gene3D" id="1.10.3450.10">
    <property type="entry name" value="TTHA0068-like"/>
    <property type="match status" value="1"/>
</dbReference>
<dbReference type="PANTHER" id="PTHR34796">
    <property type="entry name" value="EXPRESSED PROTEIN"/>
    <property type="match status" value="1"/>
</dbReference>
<evidence type="ECO:0000313" key="1">
    <source>
        <dbReference type="EMBL" id="MBR8828626.1"/>
    </source>
</evidence>
<dbReference type="Pfam" id="PF03745">
    <property type="entry name" value="DUF309"/>
    <property type="match status" value="1"/>
</dbReference>
<gene>
    <name evidence="1" type="ORF">DSM107014_12130</name>
</gene>
<dbReference type="InterPro" id="IPR023203">
    <property type="entry name" value="TTHA0068_sf"/>
</dbReference>
<sequence>MLPSAFWQGVEQFNQQEFYPCHDTLEALWMEATEPDRTFFQGILQIAVACYHLRNHNWRGAVILLGEGVRRLHGYQPEYEGIDVSNLVFESNRLLKELQAIEPANVSQLIFDLPQIVKSVNSP</sequence>
<dbReference type="AlphaFoldDB" id="A0A941JSM4"/>
<organism evidence="1 2">
    <name type="scientific">Gomphosphaeria aponina SAG 52.96 = DSM 107014</name>
    <dbReference type="NCBI Taxonomy" id="1521640"/>
    <lineage>
        <taxon>Bacteria</taxon>
        <taxon>Bacillati</taxon>
        <taxon>Cyanobacteriota</taxon>
        <taxon>Cyanophyceae</taxon>
        <taxon>Oscillatoriophycideae</taxon>
        <taxon>Chroococcales</taxon>
        <taxon>Gomphosphaeriaceae</taxon>
        <taxon>Gomphosphaeria</taxon>
    </lineage>
</organism>
<dbReference type="EMBL" id="JADQBC010000079">
    <property type="protein sequence ID" value="MBR8828626.1"/>
    <property type="molecule type" value="Genomic_DNA"/>
</dbReference>
<proteinExistence type="predicted"/>
<dbReference type="SUPFAM" id="SSF140663">
    <property type="entry name" value="TTHA0068-like"/>
    <property type="match status" value="1"/>
</dbReference>
<protein>
    <submittedName>
        <fullName evidence="1">DUF309 domain-containing protein</fullName>
    </submittedName>
</protein>
<dbReference type="InterPro" id="IPR005500">
    <property type="entry name" value="DUF309"/>
</dbReference>